<sequence length="226" mass="25135">MRKSTLKTYTATITVESFEVKESWTEKALTNIPIIAMPYRSLIVDVLDDPMVSENSSDFKGPEAEAIQYLQGLIAAQEKTTSQISAEMEVEKNERERLESIQRICNYALELNPSLEYLTIRAVEGEDGWFVATFVGDINSGKAIGVGEDGRRTLRQSLVSLESQLWIKMRRQKKKEKTLGRNRRVNRKSRAGKEKRGSQDLYAGAGAGDELKGLVPGASSAVGVFV</sequence>
<dbReference type="Proteomes" id="UP000799753">
    <property type="component" value="Unassembled WGS sequence"/>
</dbReference>
<gene>
    <name evidence="2" type="ORF">P280DRAFT_479058</name>
</gene>
<dbReference type="EMBL" id="MU006782">
    <property type="protein sequence ID" value="KAF2641777.1"/>
    <property type="molecule type" value="Genomic_DNA"/>
</dbReference>
<keyword evidence="3" id="KW-1185">Reference proteome</keyword>
<accession>A0A6A6S395</accession>
<name>A0A6A6S395_9PLEO</name>
<evidence type="ECO:0000256" key="1">
    <source>
        <dbReference type="SAM" id="MobiDB-lite"/>
    </source>
</evidence>
<feature type="region of interest" description="Disordered" evidence="1">
    <location>
        <begin position="172"/>
        <end position="201"/>
    </location>
</feature>
<feature type="compositionally biased region" description="Basic residues" evidence="1">
    <location>
        <begin position="172"/>
        <end position="190"/>
    </location>
</feature>
<reference evidence="2" key="1">
    <citation type="journal article" date="2020" name="Stud. Mycol.">
        <title>101 Dothideomycetes genomes: a test case for predicting lifestyles and emergence of pathogens.</title>
        <authorList>
            <person name="Haridas S."/>
            <person name="Albert R."/>
            <person name="Binder M."/>
            <person name="Bloem J."/>
            <person name="Labutti K."/>
            <person name="Salamov A."/>
            <person name="Andreopoulos B."/>
            <person name="Baker S."/>
            <person name="Barry K."/>
            <person name="Bills G."/>
            <person name="Bluhm B."/>
            <person name="Cannon C."/>
            <person name="Castanera R."/>
            <person name="Culley D."/>
            <person name="Daum C."/>
            <person name="Ezra D."/>
            <person name="Gonzalez J."/>
            <person name="Henrissat B."/>
            <person name="Kuo A."/>
            <person name="Liang C."/>
            <person name="Lipzen A."/>
            <person name="Lutzoni F."/>
            <person name="Magnuson J."/>
            <person name="Mondo S."/>
            <person name="Nolan M."/>
            <person name="Ohm R."/>
            <person name="Pangilinan J."/>
            <person name="Park H.-J."/>
            <person name="Ramirez L."/>
            <person name="Alfaro M."/>
            <person name="Sun H."/>
            <person name="Tritt A."/>
            <person name="Yoshinaga Y."/>
            <person name="Zwiers L.-H."/>
            <person name="Turgeon B."/>
            <person name="Goodwin S."/>
            <person name="Spatafora J."/>
            <person name="Crous P."/>
            <person name="Grigoriev I."/>
        </authorList>
    </citation>
    <scope>NUCLEOTIDE SEQUENCE</scope>
    <source>
        <strain evidence="2">CBS 473.64</strain>
    </source>
</reference>
<evidence type="ECO:0000313" key="2">
    <source>
        <dbReference type="EMBL" id="KAF2641777.1"/>
    </source>
</evidence>
<dbReference type="AlphaFoldDB" id="A0A6A6S395"/>
<protein>
    <submittedName>
        <fullName evidence="2">Uncharacterized protein</fullName>
    </submittedName>
</protein>
<organism evidence="2 3">
    <name type="scientific">Massarina eburnea CBS 473.64</name>
    <dbReference type="NCBI Taxonomy" id="1395130"/>
    <lineage>
        <taxon>Eukaryota</taxon>
        <taxon>Fungi</taxon>
        <taxon>Dikarya</taxon>
        <taxon>Ascomycota</taxon>
        <taxon>Pezizomycotina</taxon>
        <taxon>Dothideomycetes</taxon>
        <taxon>Pleosporomycetidae</taxon>
        <taxon>Pleosporales</taxon>
        <taxon>Massarineae</taxon>
        <taxon>Massarinaceae</taxon>
        <taxon>Massarina</taxon>
    </lineage>
</organism>
<evidence type="ECO:0000313" key="3">
    <source>
        <dbReference type="Proteomes" id="UP000799753"/>
    </source>
</evidence>
<proteinExistence type="predicted"/>